<reference evidence="2" key="1">
    <citation type="submission" date="2017-09" db="EMBL/GenBank/DDBJ databases">
        <title>Depth-based differentiation of microbial function through sediment-hosted aquifers and enrichment of novel symbionts in the deep terrestrial subsurface.</title>
        <authorList>
            <person name="Probst A.J."/>
            <person name="Ladd B."/>
            <person name="Jarett J.K."/>
            <person name="Geller-Mcgrath D.E."/>
            <person name="Sieber C.M.K."/>
            <person name="Emerson J.B."/>
            <person name="Anantharaman K."/>
            <person name="Thomas B.C."/>
            <person name="Malmstrom R."/>
            <person name="Stieglmeier M."/>
            <person name="Klingl A."/>
            <person name="Woyke T."/>
            <person name="Ryan C.M."/>
            <person name="Banfield J.F."/>
        </authorList>
    </citation>
    <scope>NUCLEOTIDE SEQUENCE [LARGE SCALE GENOMIC DNA]</scope>
</reference>
<sequence>MERKRLITPARAGRRFLDDLSQLACKTRLLLVVRISLEIKKFFTLIFLATGYTPSLSLALR</sequence>
<dbReference type="Proteomes" id="UP000229112">
    <property type="component" value="Unassembled WGS sequence"/>
</dbReference>
<evidence type="ECO:0000313" key="1">
    <source>
        <dbReference type="EMBL" id="PIT93089.1"/>
    </source>
</evidence>
<accession>A0A2M6WJZ2</accession>
<name>A0A2M6WJZ2_9BACT</name>
<gene>
    <name evidence="1" type="ORF">COU06_01645</name>
</gene>
<evidence type="ECO:0000313" key="2">
    <source>
        <dbReference type="Proteomes" id="UP000229112"/>
    </source>
</evidence>
<dbReference type="EMBL" id="PFAY01000012">
    <property type="protein sequence ID" value="PIT93089.1"/>
    <property type="molecule type" value="Genomic_DNA"/>
</dbReference>
<protein>
    <submittedName>
        <fullName evidence="1">Uncharacterized protein</fullName>
    </submittedName>
</protein>
<comment type="caution">
    <text evidence="1">The sequence shown here is derived from an EMBL/GenBank/DDBJ whole genome shotgun (WGS) entry which is preliminary data.</text>
</comment>
<organism evidence="1 2">
    <name type="scientific">Candidatus Harrisonbacteria bacterium CG10_big_fil_rev_8_21_14_0_10_38_8</name>
    <dbReference type="NCBI Taxonomy" id="1974582"/>
    <lineage>
        <taxon>Bacteria</taxon>
        <taxon>Candidatus Harrisoniibacteriota</taxon>
    </lineage>
</organism>
<proteinExistence type="predicted"/>
<dbReference type="AlphaFoldDB" id="A0A2M6WJZ2"/>